<accession>A0A7L4H447</accession>
<name>A0A7L4H447_PODST</name>
<evidence type="ECO:0000256" key="4">
    <source>
        <dbReference type="ARBA" id="ARBA00022695"/>
    </source>
</evidence>
<evidence type="ECO:0000313" key="12">
    <source>
        <dbReference type="Proteomes" id="UP000584326"/>
    </source>
</evidence>
<dbReference type="GO" id="GO:0046677">
    <property type="term" value="P:response to antibiotic"/>
    <property type="evidence" value="ECO:0007669"/>
    <property type="project" value="UniProtKB-ARBA"/>
</dbReference>
<keyword evidence="4" id="KW-0548">Nucleotidyltransferase</keyword>
<comment type="catalytic activity">
    <reaction evidence="9 10">
        <text>L-arginyl-[protein] + NAD(+) = N(omega)-(ADP-D-ribosyl)-L-arginyl-[protein] + nicotinamide + H(+)</text>
        <dbReference type="Rhea" id="RHEA:19149"/>
        <dbReference type="Rhea" id="RHEA-COMP:10532"/>
        <dbReference type="Rhea" id="RHEA-COMP:15087"/>
        <dbReference type="ChEBI" id="CHEBI:15378"/>
        <dbReference type="ChEBI" id="CHEBI:17154"/>
        <dbReference type="ChEBI" id="CHEBI:29965"/>
        <dbReference type="ChEBI" id="CHEBI:57540"/>
        <dbReference type="ChEBI" id="CHEBI:142554"/>
        <dbReference type="EC" id="2.4.2.31"/>
    </reaction>
</comment>
<dbReference type="PROSITE" id="PS01291">
    <property type="entry name" value="ART"/>
    <property type="match status" value="1"/>
</dbReference>
<organism evidence="11 12">
    <name type="scientific">Podargus strigoides</name>
    <name type="common">Tawny frogmouth</name>
    <name type="synonym">Caprimulgus strigoides</name>
    <dbReference type="NCBI Taxonomy" id="8905"/>
    <lineage>
        <taxon>Eukaryota</taxon>
        <taxon>Metazoa</taxon>
        <taxon>Chordata</taxon>
        <taxon>Craniata</taxon>
        <taxon>Vertebrata</taxon>
        <taxon>Euteleostomi</taxon>
        <taxon>Archelosauria</taxon>
        <taxon>Archosauria</taxon>
        <taxon>Dinosauria</taxon>
        <taxon>Saurischia</taxon>
        <taxon>Theropoda</taxon>
        <taxon>Coelurosauria</taxon>
        <taxon>Aves</taxon>
        <taxon>Neognathae</taxon>
        <taxon>Neoaves</taxon>
        <taxon>Strisores</taxon>
        <taxon>Caprimulgiformes</taxon>
        <taxon>Podargidae</taxon>
        <taxon>Podargus</taxon>
    </lineage>
</organism>
<dbReference type="SUPFAM" id="SSF56399">
    <property type="entry name" value="ADP-ribosylation"/>
    <property type="match status" value="1"/>
</dbReference>
<evidence type="ECO:0000256" key="8">
    <source>
        <dbReference type="ARBA" id="ARBA00023157"/>
    </source>
</evidence>
<keyword evidence="7 10" id="KW-0520">NAD</keyword>
<dbReference type="EMBL" id="VZTK01022323">
    <property type="protein sequence ID" value="NXX19881.1"/>
    <property type="molecule type" value="Genomic_DNA"/>
</dbReference>
<keyword evidence="8" id="KW-1015">Disulfide bond</keyword>
<comment type="caution">
    <text evidence="11">The sequence shown here is derived from an EMBL/GenBank/DDBJ whole genome shotgun (WGS) entry which is preliminary data.</text>
</comment>
<keyword evidence="6 10" id="KW-0521">NADP</keyword>
<dbReference type="Proteomes" id="UP000584326">
    <property type="component" value="Unassembled WGS sequence"/>
</dbReference>
<evidence type="ECO:0000256" key="2">
    <source>
        <dbReference type="ARBA" id="ARBA00022676"/>
    </source>
</evidence>
<keyword evidence="5 10" id="KW-0732">Signal</keyword>
<dbReference type="PROSITE" id="PS51996">
    <property type="entry name" value="TR_MART"/>
    <property type="match status" value="1"/>
</dbReference>
<dbReference type="PANTHER" id="PTHR10339:SF19">
    <property type="entry name" value="GPI-LINKED NAD(P)(+)--ARGININE ADP-RIBOSYLTRANSFERASE 1"/>
    <property type="match status" value="1"/>
</dbReference>
<evidence type="ECO:0000256" key="9">
    <source>
        <dbReference type="ARBA" id="ARBA00047597"/>
    </source>
</evidence>
<dbReference type="AlphaFoldDB" id="A0A7L4H447"/>
<dbReference type="InterPro" id="IPR000768">
    <property type="entry name" value="ART"/>
</dbReference>
<evidence type="ECO:0000256" key="7">
    <source>
        <dbReference type="ARBA" id="ARBA00023027"/>
    </source>
</evidence>
<dbReference type="EC" id="2.4.2.31" evidence="10"/>
<feature type="chain" id="PRO_5029936185" description="NAD(P)(+)--arginine ADP-ribosyltransferase" evidence="10">
    <location>
        <begin position="18"/>
        <end position="302"/>
    </location>
</feature>
<sequence>MEHLALGLVLLAGTLTASSPPHRQAHTTVTELPMDMALASFDDRYRGCGRLMEQELAELNRTEFASNDIYAKAWSEATKQWQSQQGRVPRPRALRPELAVALLAYSMHDGLYHRFNEAVRRAGRSRREYLGTFHFKALHFLLTEAVRVLRDTRSPRCHHVYRGIESVRFTARLRQAVRFGQFTSTSSREEEAKKFGEDTFFWVETCYGVPIGDFSYYANEEEVLIPPFETFEVTNITRKGSGAFIQLRSQGTHSTYNCELVKETHCKYQPCAFDAARSILRDAPHLWGLLLAAMALAATRDP</sequence>
<keyword evidence="3 10" id="KW-0808">Transferase</keyword>
<dbReference type="FunFam" id="3.90.176.10:FF:000001">
    <property type="entry name" value="NAD(P)(+)--arginine ADP-ribosyltransferase"/>
    <property type="match status" value="1"/>
</dbReference>
<feature type="non-terminal residue" evidence="11">
    <location>
        <position position="1"/>
    </location>
</feature>
<dbReference type="GO" id="GO:0016779">
    <property type="term" value="F:nucleotidyltransferase activity"/>
    <property type="evidence" value="ECO:0007669"/>
    <property type="project" value="UniProtKB-KW"/>
</dbReference>
<dbReference type="Gene3D" id="3.90.176.10">
    <property type="entry name" value="Toxin ADP-ribosyltransferase, Chain A, domain 1"/>
    <property type="match status" value="1"/>
</dbReference>
<dbReference type="Pfam" id="PF01129">
    <property type="entry name" value="ART"/>
    <property type="match status" value="1"/>
</dbReference>
<dbReference type="GO" id="GO:0044194">
    <property type="term" value="C:cytolytic granule"/>
    <property type="evidence" value="ECO:0007669"/>
    <property type="project" value="UniProtKB-ARBA"/>
</dbReference>
<feature type="non-terminal residue" evidence="11">
    <location>
        <position position="302"/>
    </location>
</feature>
<evidence type="ECO:0000256" key="6">
    <source>
        <dbReference type="ARBA" id="ARBA00022857"/>
    </source>
</evidence>
<dbReference type="GO" id="GO:0003950">
    <property type="term" value="F:NAD+ poly-ADP-ribosyltransferase activity"/>
    <property type="evidence" value="ECO:0007669"/>
    <property type="project" value="TreeGrafter"/>
</dbReference>
<dbReference type="PANTHER" id="PTHR10339">
    <property type="entry name" value="ADP-RIBOSYLTRANSFERASE"/>
    <property type="match status" value="1"/>
</dbReference>
<keyword evidence="2 10" id="KW-0328">Glycosyltransferase</keyword>
<reference evidence="11 12" key="1">
    <citation type="submission" date="2020-02" db="EMBL/GenBank/DDBJ databases">
        <title>Bird 10,000 Genomes (B10K) Project - Family phase.</title>
        <authorList>
            <person name="Zhang G."/>
        </authorList>
    </citation>
    <scope>NUCLEOTIDE SEQUENCE [LARGE SCALE GENOMIC DNA]</scope>
    <source>
        <strain evidence="11">B10K-DU-001-40</strain>
        <tissue evidence="11">Muscle</tissue>
    </source>
</reference>
<evidence type="ECO:0000256" key="5">
    <source>
        <dbReference type="ARBA" id="ARBA00022729"/>
    </source>
</evidence>
<comment type="similarity">
    <text evidence="1 10">Belongs to the Arg-specific ADP-ribosyltransferase family.</text>
</comment>
<evidence type="ECO:0000256" key="10">
    <source>
        <dbReference type="RuleBase" id="RU361228"/>
    </source>
</evidence>
<gene>
    <name evidence="11" type="primary">Madprt</name>
    <name evidence="11" type="ORF">PODSTR_R09378</name>
</gene>
<keyword evidence="12" id="KW-1185">Reference proteome</keyword>
<proteinExistence type="inferred from homology"/>
<dbReference type="InterPro" id="IPR050999">
    <property type="entry name" value="ADP-ribosyltransferase_ARG"/>
</dbReference>
<evidence type="ECO:0000256" key="1">
    <source>
        <dbReference type="ARBA" id="ARBA00009558"/>
    </source>
</evidence>
<protein>
    <recommendedName>
        <fullName evidence="10">NAD(P)(+)--arginine ADP-ribosyltransferase</fullName>
        <ecNumber evidence="10">2.4.2.31</ecNumber>
    </recommendedName>
    <alternativeName>
        <fullName evidence="10">Mono(ADP-ribosyl)transferase</fullName>
    </alternativeName>
</protein>
<evidence type="ECO:0000256" key="3">
    <source>
        <dbReference type="ARBA" id="ARBA00022679"/>
    </source>
</evidence>
<dbReference type="GO" id="GO:0005615">
    <property type="term" value="C:extracellular space"/>
    <property type="evidence" value="ECO:0007669"/>
    <property type="project" value="UniProtKB-ARBA"/>
</dbReference>
<feature type="signal peptide" evidence="10">
    <location>
        <begin position="1"/>
        <end position="17"/>
    </location>
</feature>
<dbReference type="GO" id="GO:0106274">
    <property type="term" value="F:NAD+-protein-arginine ADP-ribosyltransferase activity"/>
    <property type="evidence" value="ECO:0007669"/>
    <property type="project" value="UniProtKB-EC"/>
</dbReference>
<evidence type="ECO:0000313" key="11">
    <source>
        <dbReference type="EMBL" id="NXX19881.1"/>
    </source>
</evidence>
<dbReference type="OrthoDB" id="423533at2759"/>
<dbReference type="PRINTS" id="PR00970">
    <property type="entry name" value="RIBTRNSFRASE"/>
</dbReference>